<dbReference type="OrthoDB" id="3234013at2759"/>
<proteinExistence type="predicted"/>
<comment type="caution">
    <text evidence="1">The sequence shown here is derived from an EMBL/GenBank/DDBJ whole genome shotgun (WGS) entry which is preliminary data.</text>
</comment>
<protein>
    <submittedName>
        <fullName evidence="1">Uncharacterized protein</fullName>
    </submittedName>
</protein>
<evidence type="ECO:0000313" key="1">
    <source>
        <dbReference type="EMBL" id="KAB5588224.1"/>
    </source>
</evidence>
<organism evidence="1 2">
    <name type="scientific">Ceratobasidium theobromae</name>
    <dbReference type="NCBI Taxonomy" id="1582974"/>
    <lineage>
        <taxon>Eukaryota</taxon>
        <taxon>Fungi</taxon>
        <taxon>Dikarya</taxon>
        <taxon>Basidiomycota</taxon>
        <taxon>Agaricomycotina</taxon>
        <taxon>Agaricomycetes</taxon>
        <taxon>Cantharellales</taxon>
        <taxon>Ceratobasidiaceae</taxon>
        <taxon>Ceratobasidium</taxon>
    </lineage>
</organism>
<name>A0A5N5Q975_9AGAM</name>
<evidence type="ECO:0000313" key="2">
    <source>
        <dbReference type="Proteomes" id="UP000383932"/>
    </source>
</evidence>
<sequence>MYYELQVNNERDNLTDQELQKLIWSSISSPPPKPTSPGNWVLLRDEHWMDYDAERGINVYWATLSDDAIYSVTSHEHMFRVGLVNTQQKGLFEGIMNLPIQNHSRLQRHVYEFVNGVLQNSNHPLAFWHQVTHGIRRDANRVWSPYDLIGYRFMRQLSAIHGSIPHNYGHDYMLRVMHAILREPGRYAKLVRQFYPVSSALPVDDDPLGVTFLDHPRQFNPSQYDRLNIKAVIHYMWEVLKIPRRAAQFNLEPFVQLSSKIQSAVATWLELTNPDAGDEPQLTFRSSMTKSQSEIGPLFLEPEQVSFECGVFLLEDDVTGAIVWEIPPPERQDAVTRVQLCNTWMLGHGRIEFEAKWKEKQDNLGMFEFM</sequence>
<dbReference type="Proteomes" id="UP000383932">
    <property type="component" value="Unassembled WGS sequence"/>
</dbReference>
<reference evidence="1 2" key="1">
    <citation type="journal article" date="2019" name="Fungal Biol. Biotechnol.">
        <title>Draft genome sequence of fastidious pathogen Ceratobasidium theobromae, which causes vascular-streak dieback in Theobroma cacao.</title>
        <authorList>
            <person name="Ali S.S."/>
            <person name="Asman A."/>
            <person name="Shao J."/>
            <person name="Firmansyah A.P."/>
            <person name="Susilo A.W."/>
            <person name="Rosmana A."/>
            <person name="McMahon P."/>
            <person name="Junaid M."/>
            <person name="Guest D."/>
            <person name="Kheng T.Y."/>
            <person name="Meinhardt L.W."/>
            <person name="Bailey B.A."/>
        </authorList>
    </citation>
    <scope>NUCLEOTIDE SEQUENCE [LARGE SCALE GENOMIC DNA]</scope>
    <source>
        <strain evidence="1 2">CT2</strain>
    </source>
</reference>
<dbReference type="AlphaFoldDB" id="A0A5N5Q975"/>
<dbReference type="EMBL" id="SSOP01000521">
    <property type="protein sequence ID" value="KAB5588224.1"/>
    <property type="molecule type" value="Genomic_DNA"/>
</dbReference>
<gene>
    <name evidence="1" type="ORF">CTheo_8332</name>
</gene>
<keyword evidence="2" id="KW-1185">Reference proteome</keyword>
<accession>A0A5N5Q975</accession>